<dbReference type="AlphaFoldDB" id="X1BCL6"/>
<dbReference type="Pfam" id="PF00535">
    <property type="entry name" value="Glycos_transf_2"/>
    <property type="match status" value="1"/>
</dbReference>
<dbReference type="SUPFAM" id="SSF53448">
    <property type="entry name" value="Nucleotide-diphospho-sugar transferases"/>
    <property type="match status" value="1"/>
</dbReference>
<dbReference type="EMBL" id="BART01024852">
    <property type="protein sequence ID" value="GAG93694.1"/>
    <property type="molecule type" value="Genomic_DNA"/>
</dbReference>
<evidence type="ECO:0000259" key="1">
    <source>
        <dbReference type="Pfam" id="PF00535"/>
    </source>
</evidence>
<evidence type="ECO:0000313" key="2">
    <source>
        <dbReference type="EMBL" id="GAG93694.1"/>
    </source>
</evidence>
<feature type="domain" description="Glycosyltransferase 2-like" evidence="1">
    <location>
        <begin position="19"/>
        <end position="111"/>
    </location>
</feature>
<comment type="caution">
    <text evidence="2">The sequence shown here is derived from an EMBL/GenBank/DDBJ whole genome shotgun (WGS) entry which is preliminary data.</text>
</comment>
<protein>
    <recommendedName>
        <fullName evidence="1">Glycosyltransferase 2-like domain-containing protein</fullName>
    </recommendedName>
</protein>
<organism evidence="2">
    <name type="scientific">marine sediment metagenome</name>
    <dbReference type="NCBI Taxonomy" id="412755"/>
    <lineage>
        <taxon>unclassified sequences</taxon>
        <taxon>metagenomes</taxon>
        <taxon>ecological metagenomes</taxon>
    </lineage>
</organism>
<gene>
    <name evidence="2" type="ORF">S01H4_44757</name>
</gene>
<proteinExistence type="predicted"/>
<reference evidence="2" key="1">
    <citation type="journal article" date="2014" name="Front. Microbiol.">
        <title>High frequency of phylogenetically diverse reductive dehalogenase-homologous genes in deep subseafloor sedimentary metagenomes.</title>
        <authorList>
            <person name="Kawai M."/>
            <person name="Futagami T."/>
            <person name="Toyoda A."/>
            <person name="Takaki Y."/>
            <person name="Nishi S."/>
            <person name="Hori S."/>
            <person name="Arai W."/>
            <person name="Tsubouchi T."/>
            <person name="Morono Y."/>
            <person name="Uchiyama I."/>
            <person name="Ito T."/>
            <person name="Fujiyama A."/>
            <person name="Inagaki F."/>
            <person name="Takami H."/>
        </authorList>
    </citation>
    <scope>NUCLEOTIDE SEQUENCE</scope>
    <source>
        <strain evidence="2">Expedition CK06-06</strain>
    </source>
</reference>
<dbReference type="CDD" id="cd00761">
    <property type="entry name" value="Glyco_tranf_GTA_type"/>
    <property type="match status" value="1"/>
</dbReference>
<dbReference type="InterPro" id="IPR029044">
    <property type="entry name" value="Nucleotide-diphossugar_trans"/>
</dbReference>
<name>X1BCL6_9ZZZZ</name>
<dbReference type="InterPro" id="IPR050834">
    <property type="entry name" value="Glycosyltransf_2"/>
</dbReference>
<dbReference type="Gene3D" id="3.90.550.10">
    <property type="entry name" value="Spore Coat Polysaccharide Biosynthesis Protein SpsA, Chain A"/>
    <property type="match status" value="1"/>
</dbReference>
<dbReference type="PANTHER" id="PTHR43685">
    <property type="entry name" value="GLYCOSYLTRANSFERASE"/>
    <property type="match status" value="1"/>
</dbReference>
<sequence length="224" mass="25638">MPADLLPITVVIPVGPYGHNKQWLAEAIQSIRDQTMPPSEILVIDDMAHLEQSDVGDDVHIWKAPWHIGVAYAWNFAMVFAKNDLVFPMASDDRIEPWCLESLWKTWEQHKDPLGYYWCDIQFSAEAGHILKVPAGAAMMHKELFRVTGGMPIESTVGAHDAALVDIIRAHNLATFYHVEAEKAPAWHRDHPHDENKVNRASWHLVMGQMRELVVKEWRPPEWT</sequence>
<dbReference type="PANTHER" id="PTHR43685:SF2">
    <property type="entry name" value="GLYCOSYLTRANSFERASE 2-LIKE DOMAIN-CONTAINING PROTEIN"/>
    <property type="match status" value="1"/>
</dbReference>
<accession>X1BCL6</accession>
<dbReference type="InterPro" id="IPR001173">
    <property type="entry name" value="Glyco_trans_2-like"/>
</dbReference>